<feature type="region of interest" description="Disordered" evidence="1">
    <location>
        <begin position="209"/>
        <end position="228"/>
    </location>
</feature>
<dbReference type="Proteomes" id="UP001150238">
    <property type="component" value="Unassembled WGS sequence"/>
</dbReference>
<reference evidence="2" key="1">
    <citation type="submission" date="2022-08" db="EMBL/GenBank/DDBJ databases">
        <authorList>
            <consortium name="DOE Joint Genome Institute"/>
            <person name="Min B."/>
            <person name="Riley R."/>
            <person name="Sierra-Patev S."/>
            <person name="Naranjo-Ortiz M."/>
            <person name="Looney B."/>
            <person name="Konkel Z."/>
            <person name="Slot J.C."/>
            <person name="Sakamoto Y."/>
            <person name="Steenwyk J.L."/>
            <person name="Rokas A."/>
            <person name="Carro J."/>
            <person name="Camarero S."/>
            <person name="Ferreira P."/>
            <person name="Molpeceres G."/>
            <person name="Ruiz-Duenas F.J."/>
            <person name="Serrano A."/>
            <person name="Henrissat B."/>
            <person name="Drula E."/>
            <person name="Hughes K.W."/>
            <person name="Mata J.L."/>
            <person name="Ishikawa N.K."/>
            <person name="Vargas-Isla R."/>
            <person name="Ushijima S."/>
            <person name="Smith C.A."/>
            <person name="Ahrendt S."/>
            <person name="Andreopoulos W."/>
            <person name="He G."/>
            <person name="Labutti K."/>
            <person name="Lipzen A."/>
            <person name="Ng V."/>
            <person name="Sandor L."/>
            <person name="Barry K."/>
            <person name="Martinez A.T."/>
            <person name="Xiao Y."/>
            <person name="Gibbons J.G."/>
            <person name="Terashima K."/>
            <person name="Hibbett D.S."/>
            <person name="Grigoriev I.V."/>
        </authorList>
    </citation>
    <scope>NUCLEOTIDE SEQUENCE</scope>
    <source>
        <strain evidence="2">Sp2 HRB7682 ss15</strain>
    </source>
</reference>
<accession>A0A9W9DNV5</accession>
<reference evidence="2" key="2">
    <citation type="journal article" date="2023" name="Proc. Natl. Acad. Sci. U.S.A.">
        <title>A global phylogenomic analysis of the shiitake genus Lentinula.</title>
        <authorList>
            <person name="Sierra-Patev S."/>
            <person name="Min B."/>
            <person name="Naranjo-Ortiz M."/>
            <person name="Looney B."/>
            <person name="Konkel Z."/>
            <person name="Slot J.C."/>
            <person name="Sakamoto Y."/>
            <person name="Steenwyk J.L."/>
            <person name="Rokas A."/>
            <person name="Carro J."/>
            <person name="Camarero S."/>
            <person name="Ferreira P."/>
            <person name="Molpeceres G."/>
            <person name="Ruiz-Duenas F.J."/>
            <person name="Serrano A."/>
            <person name="Henrissat B."/>
            <person name="Drula E."/>
            <person name="Hughes K.W."/>
            <person name="Mata J.L."/>
            <person name="Ishikawa N.K."/>
            <person name="Vargas-Isla R."/>
            <person name="Ushijima S."/>
            <person name="Smith C.A."/>
            <person name="Donoghue J."/>
            <person name="Ahrendt S."/>
            <person name="Andreopoulos W."/>
            <person name="He G."/>
            <person name="LaButti K."/>
            <person name="Lipzen A."/>
            <person name="Ng V."/>
            <person name="Riley R."/>
            <person name="Sandor L."/>
            <person name="Barry K."/>
            <person name="Martinez A.T."/>
            <person name="Xiao Y."/>
            <person name="Gibbons J.G."/>
            <person name="Terashima K."/>
            <person name="Grigoriev I.V."/>
            <person name="Hibbett D."/>
        </authorList>
    </citation>
    <scope>NUCLEOTIDE SEQUENCE</scope>
    <source>
        <strain evidence="2">Sp2 HRB7682 ss15</strain>
    </source>
</reference>
<comment type="caution">
    <text evidence="2">The sequence shown here is derived from an EMBL/GenBank/DDBJ whole genome shotgun (WGS) entry which is preliminary data.</text>
</comment>
<evidence type="ECO:0000256" key="1">
    <source>
        <dbReference type="SAM" id="MobiDB-lite"/>
    </source>
</evidence>
<evidence type="ECO:0000313" key="2">
    <source>
        <dbReference type="EMBL" id="KAJ4477820.1"/>
    </source>
</evidence>
<protein>
    <submittedName>
        <fullName evidence="2">Uncharacterized protein</fullName>
    </submittedName>
</protein>
<sequence length="228" mass="23790">MKRLFSSPVPPRAGLSPCSFPNPIFLGINHDILTAVDIESVSSVFAAPINVASVIPFTATTTTQPGVVTATQRSSVSASSSGDLPGISGMPIGSFQTPQSVEDDAEPLKSKTNAGELEHLSTGSGTTQLVPSSFKSASHHTSPTEEGELPVSQTEVASANNPAIPERPRFGLRQVDTGYSPQTTGNPVRGVRRKGVTAYGSFNAISPVSTTKPHGFRRPGMNAYSGQQ</sequence>
<evidence type="ECO:0000313" key="3">
    <source>
        <dbReference type="Proteomes" id="UP001150238"/>
    </source>
</evidence>
<proteinExistence type="predicted"/>
<gene>
    <name evidence="2" type="ORF">C8J55DRAFT_561395</name>
</gene>
<feature type="compositionally biased region" description="Polar residues" evidence="1">
    <location>
        <begin position="121"/>
        <end position="141"/>
    </location>
</feature>
<organism evidence="2 3">
    <name type="scientific">Lentinula lateritia</name>
    <dbReference type="NCBI Taxonomy" id="40482"/>
    <lineage>
        <taxon>Eukaryota</taxon>
        <taxon>Fungi</taxon>
        <taxon>Dikarya</taxon>
        <taxon>Basidiomycota</taxon>
        <taxon>Agaricomycotina</taxon>
        <taxon>Agaricomycetes</taxon>
        <taxon>Agaricomycetidae</taxon>
        <taxon>Agaricales</taxon>
        <taxon>Marasmiineae</taxon>
        <taxon>Omphalotaceae</taxon>
        <taxon>Lentinula</taxon>
    </lineage>
</organism>
<feature type="region of interest" description="Disordered" evidence="1">
    <location>
        <begin position="67"/>
        <end position="149"/>
    </location>
</feature>
<name>A0A9W9DNV5_9AGAR</name>
<dbReference type="EMBL" id="JANVFS010000018">
    <property type="protein sequence ID" value="KAJ4477820.1"/>
    <property type="molecule type" value="Genomic_DNA"/>
</dbReference>
<dbReference type="AlphaFoldDB" id="A0A9W9DNV5"/>
<feature type="compositionally biased region" description="Low complexity" evidence="1">
    <location>
        <begin position="67"/>
        <end position="81"/>
    </location>
</feature>